<evidence type="ECO:0000313" key="3">
    <source>
        <dbReference type="Proteomes" id="UP000053776"/>
    </source>
</evidence>
<dbReference type="EMBL" id="KQ235063">
    <property type="protein sequence ID" value="KMZ92851.1"/>
    <property type="molecule type" value="Genomic_DNA"/>
</dbReference>
<gene>
    <name evidence="2" type="ORF">PVMG_01437</name>
</gene>
<feature type="compositionally biased region" description="Basic and acidic residues" evidence="1">
    <location>
        <begin position="274"/>
        <end position="286"/>
    </location>
</feature>
<name>A0A0J9TCW0_PLAVI</name>
<proteinExistence type="predicted"/>
<dbReference type="InterPro" id="IPR008780">
    <property type="entry name" value="Plasmodium_Vir"/>
</dbReference>
<organism evidence="2 3">
    <name type="scientific">Plasmodium vivax Mauritania I</name>
    <dbReference type="NCBI Taxonomy" id="1035515"/>
    <lineage>
        <taxon>Eukaryota</taxon>
        <taxon>Sar</taxon>
        <taxon>Alveolata</taxon>
        <taxon>Apicomplexa</taxon>
        <taxon>Aconoidasida</taxon>
        <taxon>Haemosporida</taxon>
        <taxon>Plasmodiidae</taxon>
        <taxon>Plasmodium</taxon>
        <taxon>Plasmodium (Plasmodium)</taxon>
    </lineage>
</organism>
<reference evidence="2 3" key="1">
    <citation type="submission" date="2011-08" db="EMBL/GenBank/DDBJ databases">
        <title>The Genome Sequence of Plasmodium vivax Mauritania I.</title>
        <authorList>
            <consortium name="The Broad Institute Genome Sequencing Platform"/>
            <consortium name="The Broad Institute Genome Sequencing Center for Infectious Disease"/>
            <person name="Neafsey D."/>
            <person name="Carlton J."/>
            <person name="Barnwell J."/>
            <person name="Collins W."/>
            <person name="Escalante A."/>
            <person name="Mullikin J."/>
            <person name="Saul A."/>
            <person name="Guigo R."/>
            <person name="Camara F."/>
            <person name="Young S.K."/>
            <person name="Zeng Q."/>
            <person name="Gargeya S."/>
            <person name="Fitzgerald M."/>
            <person name="Haas B."/>
            <person name="Abouelleil A."/>
            <person name="Alvarado L."/>
            <person name="Arachchi H.M."/>
            <person name="Berlin A."/>
            <person name="Brown A."/>
            <person name="Chapman S.B."/>
            <person name="Chen Z."/>
            <person name="Dunbar C."/>
            <person name="Freedman E."/>
            <person name="Gearin G."/>
            <person name="Gellesch M."/>
            <person name="Goldberg J."/>
            <person name="Griggs A."/>
            <person name="Gujja S."/>
            <person name="Heiman D."/>
            <person name="Howarth C."/>
            <person name="Larson L."/>
            <person name="Lui A."/>
            <person name="MacDonald P.J.P."/>
            <person name="Montmayeur A."/>
            <person name="Murphy C."/>
            <person name="Neiman D."/>
            <person name="Pearson M."/>
            <person name="Priest M."/>
            <person name="Roberts A."/>
            <person name="Saif S."/>
            <person name="Shea T."/>
            <person name="Shenoy N."/>
            <person name="Sisk P."/>
            <person name="Stolte C."/>
            <person name="Sykes S."/>
            <person name="Wortman J."/>
            <person name="Nusbaum C."/>
            <person name="Birren B."/>
        </authorList>
    </citation>
    <scope>NUCLEOTIDE SEQUENCE [LARGE SCALE GENOMIC DNA]</scope>
    <source>
        <strain evidence="2 3">Mauritania I</strain>
    </source>
</reference>
<sequence>MYHTLFIFYYNKNIIYELNINIYIYFHISSVFIKKNIEKYTSNFHYDYFNKEQDVCNNVLNFTDIKDVLKTHFFPDHIIDEIRRALCFIYNKKKNEGRNFNKEFCSYLYYLIGSKIYPIVKDTKVFSKLITMIYDELYITEFLNACTPLYKDIEEDIFNTYKILHDYSKDYINIEMDTPHAYTTCDDDYKEFIDKYINIYKATYKDCIEEKKKNYDCKKIFSLFENKSYSVLTSFTCKKGKPQYSVIETEAEDVDHRPSSSDVRLLGRIYSPKAHPDTDRRPRYEARSAPYSNPGLTTQYESYDSLSLPKEDATGGSSSKTIASSVVPVLGVSSISLLLYKVNGNRNEIHSIIIYV</sequence>
<protein>
    <submittedName>
        <fullName evidence="2">Uncharacterized protein</fullName>
    </submittedName>
</protein>
<feature type="region of interest" description="Disordered" evidence="1">
    <location>
        <begin position="272"/>
        <end position="298"/>
    </location>
</feature>
<evidence type="ECO:0000256" key="1">
    <source>
        <dbReference type="SAM" id="MobiDB-lite"/>
    </source>
</evidence>
<dbReference type="Proteomes" id="UP000053776">
    <property type="component" value="Unassembled WGS sequence"/>
</dbReference>
<dbReference type="Pfam" id="PF05795">
    <property type="entry name" value="Plasmodium_Vir"/>
    <property type="match status" value="1"/>
</dbReference>
<dbReference type="AlphaFoldDB" id="A0A0J9TCW0"/>
<evidence type="ECO:0000313" key="2">
    <source>
        <dbReference type="EMBL" id="KMZ92851.1"/>
    </source>
</evidence>
<accession>A0A0J9TCW0</accession>